<evidence type="ECO:0000256" key="5">
    <source>
        <dbReference type="ARBA" id="ARBA00022989"/>
    </source>
</evidence>
<comment type="caution">
    <text evidence="10">The sequence shown here is derived from an EMBL/GenBank/DDBJ whole genome shotgun (WGS) entry which is preliminary data.</text>
</comment>
<feature type="compositionally biased region" description="Polar residues" evidence="8">
    <location>
        <begin position="1"/>
        <end position="17"/>
    </location>
</feature>
<reference evidence="10 11" key="1">
    <citation type="submission" date="2023-07" db="EMBL/GenBank/DDBJ databases">
        <title>Sequencing the genomes of 1000 actinobacteria strains.</title>
        <authorList>
            <person name="Klenk H.-P."/>
        </authorList>
    </citation>
    <scope>NUCLEOTIDE SEQUENCE [LARGE SCALE GENOMIC DNA]</scope>
    <source>
        <strain evidence="10 11">DSM 17163</strain>
    </source>
</reference>
<dbReference type="Pfam" id="PF00939">
    <property type="entry name" value="Na_sulph_symp"/>
    <property type="match status" value="1"/>
</dbReference>
<dbReference type="NCBIfam" id="TIGR00785">
    <property type="entry name" value="dass"/>
    <property type="match status" value="1"/>
</dbReference>
<feature type="region of interest" description="Disordered" evidence="8">
    <location>
        <begin position="1"/>
        <end position="21"/>
    </location>
</feature>
<evidence type="ECO:0000256" key="1">
    <source>
        <dbReference type="ARBA" id="ARBA00004141"/>
    </source>
</evidence>
<feature type="transmembrane region" description="Helical" evidence="9">
    <location>
        <begin position="338"/>
        <end position="356"/>
    </location>
</feature>
<name>A0ABT9NH16_9ACTO</name>
<dbReference type="RefSeq" id="WP_307682525.1">
    <property type="nucleotide sequence ID" value="NZ_JAUSQX010000001.1"/>
</dbReference>
<feature type="transmembrane region" description="Helical" evidence="9">
    <location>
        <begin position="97"/>
        <end position="116"/>
    </location>
</feature>
<evidence type="ECO:0000256" key="7">
    <source>
        <dbReference type="ARBA" id="ARBA00031174"/>
    </source>
</evidence>
<sequence>MSTPNLNQDSAVSQGQLDGSDETIMPPGRPWIRHFGGLALGIVLALIVYFIFPKELSADLISKLIEKEIEPDGHKIALTAAIAVLMGAWWMTEAIPLAATALVPVTVFPILGIMTYPEVGSSYASSTIFLFMGGFFLALAMQRWNFHRRLALTIVLAVGTKPKRLILGFMVATGFLSMWVSNTATAVMMLPIGISVLSTIGQVDDVGGQKKLSNFGTALMLGIAYSASIASLSTLIGTPPNALLRGYLQDTHGMTLNFGLWMVFATPLAWLFLLIAWQFLIRLYKPEVDDIPGGRELIKGELDKMGPMSTQEKIVAIIFVLAALSWIFIPTLWPEGPIGDTTIAMFLSMVLFITPAKPSEGVAILDWETAKEIPWDVLLLFGGGLALSSAFSRTGLSDWIGEQAGALEGLPTVLIIAGIAGIVLFLTEMTSNTATAAAFLPIIGAVAIGMGVDVQLLVIPVALAATCAFMLPVATPPNAIAYGSGYITIAQMVKAGVWLNIIGIVLITIWTVVFGPMVLGIAI</sequence>
<keyword evidence="5 9" id="KW-1133">Transmembrane helix</keyword>
<dbReference type="PANTHER" id="PTHR10283">
    <property type="entry name" value="SOLUTE CARRIER FAMILY 13 MEMBER"/>
    <property type="match status" value="1"/>
</dbReference>
<evidence type="ECO:0000256" key="8">
    <source>
        <dbReference type="SAM" id="MobiDB-lite"/>
    </source>
</evidence>
<dbReference type="InterPro" id="IPR001898">
    <property type="entry name" value="SLC13A/DASS"/>
</dbReference>
<evidence type="ECO:0000313" key="11">
    <source>
        <dbReference type="Proteomes" id="UP001243212"/>
    </source>
</evidence>
<feature type="transmembrane region" description="Helical" evidence="9">
    <location>
        <begin position="218"/>
        <end position="238"/>
    </location>
</feature>
<dbReference type="CDD" id="cd01115">
    <property type="entry name" value="SLC13_permease"/>
    <property type="match status" value="1"/>
</dbReference>
<evidence type="ECO:0000256" key="9">
    <source>
        <dbReference type="SAM" id="Phobius"/>
    </source>
</evidence>
<feature type="transmembrane region" description="Helical" evidence="9">
    <location>
        <begin position="377"/>
        <end position="396"/>
    </location>
</feature>
<feature type="transmembrane region" description="Helical" evidence="9">
    <location>
        <begin position="166"/>
        <end position="197"/>
    </location>
</feature>
<keyword evidence="6 9" id="KW-0472">Membrane</keyword>
<dbReference type="PANTHER" id="PTHR10283:SF82">
    <property type="entry name" value="SOLUTE CARRIER FAMILY 13 MEMBER 2"/>
    <property type="match status" value="1"/>
</dbReference>
<feature type="transmembrane region" description="Helical" evidence="9">
    <location>
        <begin position="314"/>
        <end position="332"/>
    </location>
</feature>
<evidence type="ECO:0000256" key="2">
    <source>
        <dbReference type="ARBA" id="ARBA00006772"/>
    </source>
</evidence>
<comment type="subcellular location">
    <subcellularLocation>
        <location evidence="1">Membrane</location>
        <topology evidence="1">Multi-pass membrane protein</topology>
    </subcellularLocation>
</comment>
<feature type="transmembrane region" description="Helical" evidence="9">
    <location>
        <begin position="497"/>
        <end position="522"/>
    </location>
</feature>
<dbReference type="EMBL" id="JAUSQX010000001">
    <property type="protein sequence ID" value="MDP9806293.1"/>
    <property type="molecule type" value="Genomic_DNA"/>
</dbReference>
<evidence type="ECO:0000256" key="6">
    <source>
        <dbReference type="ARBA" id="ARBA00023136"/>
    </source>
</evidence>
<evidence type="ECO:0000256" key="3">
    <source>
        <dbReference type="ARBA" id="ARBA00020150"/>
    </source>
</evidence>
<feature type="transmembrane region" description="Helical" evidence="9">
    <location>
        <begin position="128"/>
        <end position="146"/>
    </location>
</feature>
<keyword evidence="4 9" id="KW-0812">Transmembrane</keyword>
<feature type="transmembrane region" description="Helical" evidence="9">
    <location>
        <begin position="433"/>
        <end position="451"/>
    </location>
</feature>
<comment type="similarity">
    <text evidence="2">Belongs to the SLC13A/DASS transporter (TC 2.A.47) family. NADC subfamily.</text>
</comment>
<protein>
    <recommendedName>
        <fullName evidence="3">Sodium-dependent dicarboxylate transporter SdcS</fullName>
    </recommendedName>
    <alternativeName>
        <fullName evidence="7">Na(+)/dicarboxylate symporter</fullName>
    </alternativeName>
</protein>
<feature type="transmembrane region" description="Helical" evidence="9">
    <location>
        <begin position="408"/>
        <end position="426"/>
    </location>
</feature>
<proteinExistence type="inferred from homology"/>
<evidence type="ECO:0000256" key="4">
    <source>
        <dbReference type="ARBA" id="ARBA00022692"/>
    </source>
</evidence>
<keyword evidence="11" id="KW-1185">Reference proteome</keyword>
<evidence type="ECO:0000313" key="10">
    <source>
        <dbReference type="EMBL" id="MDP9806293.1"/>
    </source>
</evidence>
<gene>
    <name evidence="10" type="ORF">J2S70_000875</name>
</gene>
<accession>A0ABT9NH16</accession>
<dbReference type="Proteomes" id="UP001243212">
    <property type="component" value="Unassembled WGS sequence"/>
</dbReference>
<organism evidence="10 11">
    <name type="scientific">Trueperella bonasi</name>
    <dbReference type="NCBI Taxonomy" id="312286"/>
    <lineage>
        <taxon>Bacteria</taxon>
        <taxon>Bacillati</taxon>
        <taxon>Actinomycetota</taxon>
        <taxon>Actinomycetes</taxon>
        <taxon>Actinomycetales</taxon>
        <taxon>Actinomycetaceae</taxon>
        <taxon>Trueperella</taxon>
    </lineage>
</organism>
<feature type="transmembrane region" description="Helical" evidence="9">
    <location>
        <begin position="31"/>
        <end position="52"/>
    </location>
</feature>
<feature type="transmembrane region" description="Helical" evidence="9">
    <location>
        <begin position="457"/>
        <end position="476"/>
    </location>
</feature>
<feature type="transmembrane region" description="Helical" evidence="9">
    <location>
        <begin position="258"/>
        <end position="277"/>
    </location>
</feature>